<proteinExistence type="inferred from homology"/>
<dbReference type="PANTHER" id="PTHR11733:SF167">
    <property type="entry name" value="FI17812P1-RELATED"/>
    <property type="match status" value="1"/>
</dbReference>
<keyword evidence="11" id="KW-1185">Reference proteome</keyword>
<evidence type="ECO:0000256" key="3">
    <source>
        <dbReference type="ARBA" id="ARBA00022670"/>
    </source>
</evidence>
<dbReference type="GeneID" id="101237456"/>
<reference evidence="12" key="1">
    <citation type="submission" date="2025-08" db="UniProtKB">
        <authorList>
            <consortium name="RefSeq"/>
        </authorList>
    </citation>
    <scope>IDENTIFICATION</scope>
</reference>
<dbReference type="InterPro" id="IPR000718">
    <property type="entry name" value="Peptidase_M13"/>
</dbReference>
<name>A0ABM4C0P3_HYDVU</name>
<evidence type="ECO:0000256" key="5">
    <source>
        <dbReference type="ARBA" id="ARBA00022801"/>
    </source>
</evidence>
<organism evidence="11 12">
    <name type="scientific">Hydra vulgaris</name>
    <name type="common">Hydra</name>
    <name type="synonym">Hydra attenuata</name>
    <dbReference type="NCBI Taxonomy" id="6087"/>
    <lineage>
        <taxon>Eukaryota</taxon>
        <taxon>Metazoa</taxon>
        <taxon>Cnidaria</taxon>
        <taxon>Hydrozoa</taxon>
        <taxon>Hydroidolina</taxon>
        <taxon>Anthoathecata</taxon>
        <taxon>Aplanulata</taxon>
        <taxon>Hydridae</taxon>
        <taxon>Hydra</taxon>
    </lineage>
</organism>
<feature type="domain" description="Peptidase M13 N-terminal" evidence="10">
    <location>
        <begin position="110"/>
        <end position="504"/>
    </location>
</feature>
<evidence type="ECO:0000256" key="6">
    <source>
        <dbReference type="ARBA" id="ARBA00022833"/>
    </source>
</evidence>
<dbReference type="Pfam" id="PF05649">
    <property type="entry name" value="Peptidase_M13_N"/>
    <property type="match status" value="1"/>
</dbReference>
<dbReference type="InterPro" id="IPR042089">
    <property type="entry name" value="Peptidase_M13_dom_2"/>
</dbReference>
<evidence type="ECO:0000313" key="11">
    <source>
        <dbReference type="Proteomes" id="UP001652625"/>
    </source>
</evidence>
<dbReference type="PRINTS" id="PR00786">
    <property type="entry name" value="NEPRILYSIN"/>
</dbReference>
<dbReference type="SUPFAM" id="SSF55486">
    <property type="entry name" value="Metalloproteases ('zincins'), catalytic domain"/>
    <property type="match status" value="1"/>
</dbReference>
<feature type="domain" description="Peptidase M13 C-terminal" evidence="9">
    <location>
        <begin position="563"/>
        <end position="768"/>
    </location>
</feature>
<dbReference type="RefSeq" id="XP_065655107.1">
    <property type="nucleotide sequence ID" value="XM_065799035.1"/>
</dbReference>
<keyword evidence="4" id="KW-0479">Metal-binding</keyword>
<evidence type="ECO:0000256" key="8">
    <source>
        <dbReference type="SAM" id="Phobius"/>
    </source>
</evidence>
<dbReference type="Proteomes" id="UP001652625">
    <property type="component" value="Chromosome 06"/>
</dbReference>
<dbReference type="InterPro" id="IPR018497">
    <property type="entry name" value="Peptidase_M13_C"/>
</dbReference>
<evidence type="ECO:0000256" key="7">
    <source>
        <dbReference type="ARBA" id="ARBA00023049"/>
    </source>
</evidence>
<dbReference type="Gene3D" id="3.40.390.10">
    <property type="entry name" value="Collagenase (Catalytic Domain)"/>
    <property type="match status" value="1"/>
</dbReference>
<evidence type="ECO:0000256" key="1">
    <source>
        <dbReference type="ARBA" id="ARBA00001947"/>
    </source>
</evidence>
<dbReference type="InterPro" id="IPR008753">
    <property type="entry name" value="Peptidase_M13_N"/>
</dbReference>
<accession>A0ABM4C0P3</accession>
<keyword evidence="8" id="KW-0812">Transmembrane</keyword>
<keyword evidence="8" id="KW-1133">Transmembrane helix</keyword>
<protein>
    <submittedName>
        <fullName evidence="12">Endothelin-converting enzyme homolog isoform X2</fullName>
    </submittedName>
</protein>
<sequence length="769" mass="88461">MNSSNKLISDYDENNEDFIEYDESSVLESGPTSAPFLNYIVEVPKKSKRSPCFKIVVALVLFLLLFSLIFLFLYIHQINKSIFHQPYCVTASCVEASAFIKSSLDESVNPCFDFYAYSCGGWQKKNPIPDGETSWSISLELWSQNLQLLRGILDKPSLERNNFTSRSEFAAYILYQSCQNLEVINRLGTKPLLNILKIFGGFQQRTEHEEKFNKEKFNVMVNNFTKYAGIELFLSIFVTEDDQNSKKNIIKLYQQGLALASFRYNENSTDSVIQAYIWYLTNLAKKLDVEISVDAAYEIANETFYFEKDLSKIFVPAENLVTIEDRYYKTTLKELQKHVKNIDWLIYMNNVFNSTGIEFTEDEPIVVESMKFADKLDSLLEKTSMRVLQNYMMFYLARSYSNIITEDFPLLAKNLSIAEFGVFKLEPRWKRCIGTTDRGLGLALGSLFVKEAFAGSSYDEALKMVEAVRTAFIASFKSLSWMDEPTRLAAQEKADSINQKIGYPKFILDKDKLDFNYEGLELHPEEYFANEVKVMRHMKIKELKQLRKKVDKTTWAMTPPTINAYYDPSKNEIVFPAGILQAPYFKYDYPKYVNFGGMGSVIGHEITHGFDNNGRLYDAHGNYHNDSWWSKESVVKFKERSNCFVNEYSKFAEEKYNIKGNVTLGENLADNGGLKASFKAYKMWVEKNGEELMLPGLGKSNDEVFFIAFAQSWCTSKLSNVLIDQINTDVHSPEFDRVRGSVKFNKDFAKIFNCPIGSPMNPEVKCSVW</sequence>
<dbReference type="Pfam" id="PF01431">
    <property type="entry name" value="Peptidase_M13"/>
    <property type="match status" value="1"/>
</dbReference>
<keyword evidence="6" id="KW-0862">Zinc</keyword>
<gene>
    <name evidence="12" type="primary">LOC101237456</name>
</gene>
<evidence type="ECO:0000313" key="12">
    <source>
        <dbReference type="RefSeq" id="XP_065655107.1"/>
    </source>
</evidence>
<evidence type="ECO:0000256" key="2">
    <source>
        <dbReference type="ARBA" id="ARBA00007357"/>
    </source>
</evidence>
<dbReference type="PANTHER" id="PTHR11733">
    <property type="entry name" value="ZINC METALLOPROTEASE FAMILY M13 NEPRILYSIN-RELATED"/>
    <property type="match status" value="1"/>
</dbReference>
<evidence type="ECO:0000256" key="4">
    <source>
        <dbReference type="ARBA" id="ARBA00022723"/>
    </source>
</evidence>
<dbReference type="InterPro" id="IPR024079">
    <property type="entry name" value="MetalloPept_cat_dom_sf"/>
</dbReference>
<comment type="cofactor">
    <cofactor evidence="1">
        <name>Zn(2+)</name>
        <dbReference type="ChEBI" id="CHEBI:29105"/>
    </cofactor>
</comment>
<dbReference type="PROSITE" id="PS51885">
    <property type="entry name" value="NEPRILYSIN"/>
    <property type="match status" value="1"/>
</dbReference>
<comment type="similarity">
    <text evidence="2">Belongs to the peptidase M13 family.</text>
</comment>
<dbReference type="CDD" id="cd08662">
    <property type="entry name" value="M13"/>
    <property type="match status" value="1"/>
</dbReference>
<keyword evidence="3" id="KW-0645">Protease</keyword>
<evidence type="ECO:0000259" key="9">
    <source>
        <dbReference type="Pfam" id="PF01431"/>
    </source>
</evidence>
<dbReference type="Gene3D" id="1.10.1380.10">
    <property type="entry name" value="Neutral endopeptidase , domain2"/>
    <property type="match status" value="1"/>
</dbReference>
<feature type="transmembrane region" description="Helical" evidence="8">
    <location>
        <begin position="55"/>
        <end position="75"/>
    </location>
</feature>
<keyword evidence="7" id="KW-0482">Metalloprotease</keyword>
<keyword evidence="5" id="KW-0378">Hydrolase</keyword>
<keyword evidence="8" id="KW-0472">Membrane</keyword>
<evidence type="ECO:0000259" key="10">
    <source>
        <dbReference type="Pfam" id="PF05649"/>
    </source>
</evidence>